<keyword evidence="3" id="KW-0456">Lyase</keyword>
<accession>A0A173ZGH4</accession>
<evidence type="ECO:0000313" key="4">
    <source>
        <dbReference type="Proteomes" id="UP000095395"/>
    </source>
</evidence>
<dbReference type="NCBIfam" id="TIGR04180">
    <property type="entry name" value="EDH_00030"/>
    <property type="match status" value="1"/>
</dbReference>
<dbReference type="InterPro" id="IPR026390">
    <property type="entry name" value="LegB-like"/>
</dbReference>
<dbReference type="AlphaFoldDB" id="A0A173ZGH4"/>
<organism evidence="3 4">
    <name type="scientific">Roseburia inulinivorans</name>
    <dbReference type="NCBI Taxonomy" id="360807"/>
    <lineage>
        <taxon>Bacteria</taxon>
        <taxon>Bacillati</taxon>
        <taxon>Bacillota</taxon>
        <taxon>Clostridia</taxon>
        <taxon>Lachnospirales</taxon>
        <taxon>Lachnospiraceae</taxon>
        <taxon>Roseburia</taxon>
    </lineage>
</organism>
<reference evidence="4 5" key="1">
    <citation type="submission" date="2015-09" db="EMBL/GenBank/DDBJ databases">
        <authorList>
            <consortium name="Pathogen Informatics"/>
        </authorList>
    </citation>
    <scope>NUCLEOTIDE SEQUENCE [LARGE SCALE GENOMIC DNA]</scope>
    <source>
        <strain evidence="3 4">2789STDY5608835</strain>
        <strain evidence="2 5">2789STDY5608887</strain>
    </source>
</reference>
<dbReference type="Gene3D" id="3.40.50.720">
    <property type="entry name" value="NAD(P)-binding Rossmann-like Domain"/>
    <property type="match status" value="1"/>
</dbReference>
<dbReference type="GO" id="GO:0016831">
    <property type="term" value="F:carboxy-lyase activity"/>
    <property type="evidence" value="ECO:0007669"/>
    <property type="project" value="InterPro"/>
</dbReference>
<proteinExistence type="predicted"/>
<dbReference type="Pfam" id="PF16363">
    <property type="entry name" value="GDP_Man_Dehyd"/>
    <property type="match status" value="1"/>
</dbReference>
<name>A0A173ZGH4_9FIRM</name>
<dbReference type="RefSeq" id="WP_055168178.1">
    <property type="nucleotide sequence ID" value="NZ_CAKZTK010000030.1"/>
</dbReference>
<evidence type="ECO:0000259" key="1">
    <source>
        <dbReference type="Pfam" id="PF16363"/>
    </source>
</evidence>
<dbReference type="InterPro" id="IPR016040">
    <property type="entry name" value="NAD(P)-bd_dom"/>
</dbReference>
<evidence type="ECO:0000313" key="3">
    <source>
        <dbReference type="EMBL" id="CUN75334.1"/>
    </source>
</evidence>
<dbReference type="Proteomes" id="UP000095453">
    <property type="component" value="Unassembled WGS sequence"/>
</dbReference>
<sequence length="326" mass="36339">MKKVLVTGADGFIGSHLTESLLEKGYDVKAFTYYNSFNTWGWLDTLPKEKLDQIEVFSGDVRDPNGVREAMKGVDQVFHLAALIAIPFSYHSPDSYVDTNIKGTLNVLQAARDLGTEKIMVTSTSEVYGTAQYVPIDEKHPFQGQSPYSATKIGADRLAESFYRSFNLPVAIVRPFNTFGPRQSARAVIPTIITQLLAGKEEIKLGSLTPTRDFNYVKDTAAGFIAIAESDKTIGQEINIATQREISIGDLAKEIIAQINPDAKIVCDEQRLRPEKSEVNRLLGANAKIKELTDWKQQYTFEQGIAETIAWIRQNMAAYKTDIYNV</sequence>
<dbReference type="EMBL" id="CYXX01000005">
    <property type="protein sequence ID" value="CUM87786.1"/>
    <property type="molecule type" value="Genomic_DNA"/>
</dbReference>
<dbReference type="EMBL" id="CYYR01000007">
    <property type="protein sequence ID" value="CUN75334.1"/>
    <property type="molecule type" value="Genomic_DNA"/>
</dbReference>
<gene>
    <name evidence="3" type="primary">strE</name>
    <name evidence="3" type="ORF">ERS852392_01270</name>
    <name evidence="2" type="ORF">ERS852444_00886</name>
</gene>
<dbReference type="CDD" id="cd05257">
    <property type="entry name" value="Arna_like_SDR_e"/>
    <property type="match status" value="1"/>
</dbReference>
<dbReference type="InterPro" id="IPR036291">
    <property type="entry name" value="NAD(P)-bd_dom_sf"/>
</dbReference>
<evidence type="ECO:0000313" key="5">
    <source>
        <dbReference type="Proteomes" id="UP000095453"/>
    </source>
</evidence>
<dbReference type="PANTHER" id="PTHR43000">
    <property type="entry name" value="DTDP-D-GLUCOSE 4,6-DEHYDRATASE-RELATED"/>
    <property type="match status" value="1"/>
</dbReference>
<dbReference type="SUPFAM" id="SSF51735">
    <property type="entry name" value="NAD(P)-binding Rossmann-fold domains"/>
    <property type="match status" value="1"/>
</dbReference>
<dbReference type="Gene3D" id="3.90.25.10">
    <property type="entry name" value="UDP-galactose 4-epimerase, domain 1"/>
    <property type="match status" value="1"/>
</dbReference>
<dbReference type="InterPro" id="IPR045869">
    <property type="entry name" value="Arna-like_SDR_e"/>
</dbReference>
<feature type="domain" description="NAD(P)-binding" evidence="1">
    <location>
        <begin position="5"/>
        <end position="308"/>
    </location>
</feature>
<dbReference type="GO" id="GO:0008460">
    <property type="term" value="F:dTDP-glucose 4,6-dehydratase activity"/>
    <property type="evidence" value="ECO:0007669"/>
    <property type="project" value="UniProtKB-EC"/>
</dbReference>
<evidence type="ECO:0000313" key="2">
    <source>
        <dbReference type="EMBL" id="CUM87786.1"/>
    </source>
</evidence>
<dbReference type="EC" id="4.2.1.46" evidence="3"/>
<dbReference type="Proteomes" id="UP000095395">
    <property type="component" value="Unassembled WGS sequence"/>
</dbReference>
<protein>
    <submittedName>
        <fullName evidence="3">dTDP-glucose 4,6-dehydratase</fullName>
        <ecNumber evidence="3">4.2.1.46</ecNumber>
    </submittedName>
</protein>